<dbReference type="EMBL" id="QXFJ01000017">
    <property type="protein sequence ID" value="RIV71533.1"/>
    <property type="molecule type" value="Genomic_DNA"/>
</dbReference>
<evidence type="ECO:0000313" key="4">
    <source>
        <dbReference type="Proteomes" id="UP000321528"/>
    </source>
</evidence>
<dbReference type="SUPFAM" id="SSF51182">
    <property type="entry name" value="RmlC-like cupins"/>
    <property type="match status" value="1"/>
</dbReference>
<evidence type="ECO:0000313" key="1">
    <source>
        <dbReference type="EMBL" id="RIV71533.1"/>
    </source>
</evidence>
<keyword evidence="4" id="KW-1185">Reference proteome</keyword>
<dbReference type="Gene3D" id="2.60.120.10">
    <property type="entry name" value="Jelly Rolls"/>
    <property type="match status" value="1"/>
</dbReference>
<reference evidence="2 4" key="2">
    <citation type="submission" date="2019-07" db="EMBL/GenBank/DDBJ databases">
        <title>Draft genome of two Muricauda strains isolated from deep sea.</title>
        <authorList>
            <person name="Sun C."/>
        </authorList>
    </citation>
    <scope>NUCLEOTIDE SEQUENCE [LARGE SCALE GENOMIC DNA]</scope>
    <source>
        <strain evidence="2 4">NH166</strain>
    </source>
</reference>
<accession>A0A418N855</accession>
<proteinExistence type="predicted"/>
<organism evidence="1 3">
    <name type="scientific">Flagellimonas aequoris</name>
    <dbReference type="NCBI Taxonomy" id="2306997"/>
    <lineage>
        <taxon>Bacteria</taxon>
        <taxon>Pseudomonadati</taxon>
        <taxon>Bacteroidota</taxon>
        <taxon>Flavobacteriia</taxon>
        <taxon>Flavobacteriales</taxon>
        <taxon>Flavobacteriaceae</taxon>
        <taxon>Flagellimonas</taxon>
    </lineage>
</organism>
<dbReference type="AlphaFoldDB" id="A0A418N855"/>
<dbReference type="Proteomes" id="UP000321528">
    <property type="component" value="Unassembled WGS sequence"/>
</dbReference>
<evidence type="ECO:0000313" key="2">
    <source>
        <dbReference type="EMBL" id="TXK03098.1"/>
    </source>
</evidence>
<evidence type="ECO:0000313" key="3">
    <source>
        <dbReference type="Proteomes" id="UP000284189"/>
    </source>
</evidence>
<reference evidence="1 3" key="1">
    <citation type="submission" date="2018-08" db="EMBL/GenBank/DDBJ databases">
        <title>Proposal of Muricauda 72 sp.nov. and Muricauda NH166 sp.nov., isolated from seawater.</title>
        <authorList>
            <person name="Cheng H."/>
            <person name="Wu Y.-H."/>
            <person name="Guo L.-L."/>
            <person name="Xu X.-W."/>
        </authorList>
    </citation>
    <scope>NUCLEOTIDE SEQUENCE [LARGE SCALE GENOMIC DNA]</scope>
    <source>
        <strain evidence="1 3">NH166</strain>
    </source>
</reference>
<dbReference type="InterPro" id="IPR014710">
    <property type="entry name" value="RmlC-like_jellyroll"/>
</dbReference>
<gene>
    <name evidence="1" type="ORF">D2U88_07145</name>
    <name evidence="2" type="ORF">FQ019_07090</name>
</gene>
<protein>
    <submittedName>
        <fullName evidence="2">Cupin domain-containing protein</fullName>
    </submittedName>
</protein>
<dbReference type="InterPro" id="IPR011051">
    <property type="entry name" value="RmlC_Cupin_sf"/>
</dbReference>
<comment type="caution">
    <text evidence="1">The sequence shown here is derived from an EMBL/GenBank/DDBJ whole genome shotgun (WGS) entry which is preliminary data.</text>
</comment>
<name>A0A418N855_9FLAO</name>
<sequence>MEMIETYVVSGIGYHPFLIREGWQLAQLNYIESQHIDQIFHLDVHRHTDEVFVLIKGQAVLIGATIHNGEPIFEAELMRSDVIYNIPQGRWHNIAMEEGSEVLIAEKSNTHVSDFEQFQLNKTQVRELRNLVKKFFDSEI</sequence>
<dbReference type="Proteomes" id="UP000284189">
    <property type="component" value="Unassembled WGS sequence"/>
</dbReference>
<dbReference type="EMBL" id="VNWL01000016">
    <property type="protein sequence ID" value="TXK03098.1"/>
    <property type="molecule type" value="Genomic_DNA"/>
</dbReference>
<dbReference type="OrthoDB" id="9798066at2"/>